<evidence type="ECO:0000313" key="9">
    <source>
        <dbReference type="EMBL" id="QDO96765.1"/>
    </source>
</evidence>
<keyword evidence="5 6" id="KW-0046">Antibiotic resistance</keyword>
<dbReference type="EC" id="3.5.2.6" evidence="3 6"/>
<gene>
    <name evidence="9" type="ORF">FNB15_05490</name>
</gene>
<protein>
    <recommendedName>
        <fullName evidence="3 6">Beta-lactamase</fullName>
        <ecNumber evidence="3 6">3.5.2.6</ecNumber>
    </recommendedName>
</protein>
<dbReference type="OrthoDB" id="5377431at2"/>
<dbReference type="GO" id="GO:0046677">
    <property type="term" value="P:response to antibiotic"/>
    <property type="evidence" value="ECO:0007669"/>
    <property type="project" value="UniProtKB-UniRule"/>
</dbReference>
<evidence type="ECO:0000256" key="7">
    <source>
        <dbReference type="SAM" id="SignalP"/>
    </source>
</evidence>
<organism evidence="9 10">
    <name type="scientific">Ferrovibrio terrae</name>
    <dbReference type="NCBI Taxonomy" id="2594003"/>
    <lineage>
        <taxon>Bacteria</taxon>
        <taxon>Pseudomonadati</taxon>
        <taxon>Pseudomonadota</taxon>
        <taxon>Alphaproteobacteria</taxon>
        <taxon>Rhodospirillales</taxon>
        <taxon>Rhodospirillaceae</taxon>
        <taxon>Ferrovibrio</taxon>
    </lineage>
</organism>
<dbReference type="GO" id="GO:0017001">
    <property type="term" value="P:antibiotic catabolic process"/>
    <property type="evidence" value="ECO:0007669"/>
    <property type="project" value="InterPro"/>
</dbReference>
<keyword evidence="10" id="KW-1185">Reference proteome</keyword>
<comment type="similarity">
    <text evidence="2 6">Belongs to the class-C beta-lactamase family.</text>
</comment>
<feature type="chain" id="PRO_5021790132" description="Beta-lactamase" evidence="7">
    <location>
        <begin position="20"/>
        <end position="386"/>
    </location>
</feature>
<evidence type="ECO:0000256" key="4">
    <source>
        <dbReference type="ARBA" id="ARBA00022801"/>
    </source>
</evidence>
<reference evidence="9 10" key="1">
    <citation type="submission" date="2019-07" db="EMBL/GenBank/DDBJ databases">
        <title>Genome sequencing for Ferrovibrio sp. K5.</title>
        <authorList>
            <person name="Park S.-J."/>
        </authorList>
    </citation>
    <scope>NUCLEOTIDE SEQUENCE [LARGE SCALE GENOMIC DNA]</scope>
    <source>
        <strain evidence="9 10">K5</strain>
    </source>
</reference>
<evidence type="ECO:0000256" key="2">
    <source>
        <dbReference type="ARBA" id="ARBA00007840"/>
    </source>
</evidence>
<dbReference type="EMBL" id="CP041636">
    <property type="protein sequence ID" value="QDO96765.1"/>
    <property type="molecule type" value="Genomic_DNA"/>
</dbReference>
<evidence type="ECO:0000313" key="10">
    <source>
        <dbReference type="Proteomes" id="UP000317496"/>
    </source>
</evidence>
<dbReference type="Gene3D" id="3.40.710.10">
    <property type="entry name" value="DD-peptidase/beta-lactamase superfamily"/>
    <property type="match status" value="1"/>
</dbReference>
<dbReference type="KEGG" id="fer:FNB15_05490"/>
<comment type="catalytic activity">
    <reaction evidence="1 6">
        <text>a beta-lactam + H2O = a substituted beta-amino acid</text>
        <dbReference type="Rhea" id="RHEA:20401"/>
        <dbReference type="ChEBI" id="CHEBI:15377"/>
        <dbReference type="ChEBI" id="CHEBI:35627"/>
        <dbReference type="ChEBI" id="CHEBI:140347"/>
        <dbReference type="EC" id="3.5.2.6"/>
    </reaction>
</comment>
<dbReference type="SUPFAM" id="SSF56601">
    <property type="entry name" value="beta-lactamase/transpeptidase-like"/>
    <property type="match status" value="1"/>
</dbReference>
<dbReference type="Pfam" id="PF00144">
    <property type="entry name" value="Beta-lactamase"/>
    <property type="match status" value="1"/>
</dbReference>
<name>A0A516GZ45_9PROT</name>
<dbReference type="InterPro" id="IPR001466">
    <property type="entry name" value="Beta-lactam-related"/>
</dbReference>
<dbReference type="PROSITE" id="PS00336">
    <property type="entry name" value="BETA_LACTAMASE_C"/>
    <property type="match status" value="1"/>
</dbReference>
<keyword evidence="7" id="KW-0732">Signal</keyword>
<evidence type="ECO:0000256" key="3">
    <source>
        <dbReference type="ARBA" id="ARBA00012865"/>
    </source>
</evidence>
<accession>A0A516GZ45</accession>
<dbReference type="NCBIfam" id="NF033085">
    <property type="entry name" value="bla_class_C"/>
    <property type="match status" value="1"/>
</dbReference>
<dbReference type="InterPro" id="IPR001586">
    <property type="entry name" value="Beta-lactam_class-C_AS"/>
</dbReference>
<evidence type="ECO:0000256" key="6">
    <source>
        <dbReference type="RuleBase" id="RU361140"/>
    </source>
</evidence>
<evidence type="ECO:0000256" key="5">
    <source>
        <dbReference type="ARBA" id="ARBA00023251"/>
    </source>
</evidence>
<dbReference type="InterPro" id="IPR012338">
    <property type="entry name" value="Beta-lactam/transpept-like"/>
</dbReference>
<dbReference type="Proteomes" id="UP000317496">
    <property type="component" value="Chromosome"/>
</dbReference>
<feature type="signal peptide" evidence="7">
    <location>
        <begin position="1"/>
        <end position="19"/>
    </location>
</feature>
<dbReference type="InterPro" id="IPR058136">
    <property type="entry name" value="AmpC"/>
</dbReference>
<feature type="domain" description="Beta-lactamase-related" evidence="8">
    <location>
        <begin position="31"/>
        <end position="383"/>
    </location>
</feature>
<dbReference type="PANTHER" id="PTHR46825">
    <property type="entry name" value="D-ALANYL-D-ALANINE-CARBOXYPEPTIDASE/ENDOPEPTIDASE AMPH"/>
    <property type="match status" value="1"/>
</dbReference>
<proteinExistence type="inferred from homology"/>
<sequence>MRAAVAGLLILFAVSPAQAADTRHADIRDLIDRAFGPLLQAHDVPGMAVAVTVGDRVEIASYGVAARDAKTPVTPDTLFELGSVSKTFTGILGGYAAALGRLSLNDHPGQSLPALRGSAVDRATLLQLGTYTAGGLPLQFPADVTSYERMIDWYQRWTPSAQPGVQRRYSNPSIGLFGHVAAMSLQRDFATLAERELFPQFGLRSTFVRVPPSELPRYAWGYSRTNQPVRVNPGPLDAEAYGVKSSAADMIRFVQLNLRPASLEPPMRRAVELAQTGYVQIGPMMQGQMIQGLGWEQYPWPVPLDQLLAGNSEQMSQQSNPATMLVPPQPPSGARLYNKTGATNGFGAYVAFLPGRNIGLVMLANRNLPIAARVTAAHAVLERLAR</sequence>
<evidence type="ECO:0000256" key="1">
    <source>
        <dbReference type="ARBA" id="ARBA00001526"/>
    </source>
</evidence>
<dbReference type="PANTHER" id="PTHR46825:SF8">
    <property type="entry name" value="BETA-LACTAMASE-RELATED"/>
    <property type="match status" value="1"/>
</dbReference>
<dbReference type="GO" id="GO:0030288">
    <property type="term" value="C:outer membrane-bounded periplasmic space"/>
    <property type="evidence" value="ECO:0007669"/>
    <property type="project" value="InterPro"/>
</dbReference>
<evidence type="ECO:0000259" key="8">
    <source>
        <dbReference type="Pfam" id="PF00144"/>
    </source>
</evidence>
<dbReference type="AlphaFoldDB" id="A0A516GZ45"/>
<dbReference type="GO" id="GO:0008800">
    <property type="term" value="F:beta-lactamase activity"/>
    <property type="evidence" value="ECO:0007669"/>
    <property type="project" value="UniProtKB-UniRule"/>
</dbReference>
<dbReference type="RefSeq" id="WP_144067746.1">
    <property type="nucleotide sequence ID" value="NZ_CP041636.1"/>
</dbReference>
<dbReference type="InterPro" id="IPR050491">
    <property type="entry name" value="AmpC-like"/>
</dbReference>
<keyword evidence="4 6" id="KW-0378">Hydrolase</keyword>